<dbReference type="GO" id="GO:0006747">
    <property type="term" value="P:FAD biosynthetic process"/>
    <property type="evidence" value="ECO:0007669"/>
    <property type="project" value="UniProtKB-UniPathway"/>
</dbReference>
<evidence type="ECO:0000256" key="10">
    <source>
        <dbReference type="ARBA" id="ARBA00022840"/>
    </source>
</evidence>
<dbReference type="GO" id="GO:0003919">
    <property type="term" value="F:FMN adenylyltransferase activity"/>
    <property type="evidence" value="ECO:0007669"/>
    <property type="project" value="UniProtKB-EC"/>
</dbReference>
<comment type="catalytic activity">
    <reaction evidence="11">
        <text>FMN + ATP + H(+) = FAD + diphosphate</text>
        <dbReference type="Rhea" id="RHEA:17237"/>
        <dbReference type="ChEBI" id="CHEBI:15378"/>
        <dbReference type="ChEBI" id="CHEBI:30616"/>
        <dbReference type="ChEBI" id="CHEBI:33019"/>
        <dbReference type="ChEBI" id="CHEBI:57692"/>
        <dbReference type="ChEBI" id="CHEBI:58210"/>
        <dbReference type="EC" id="2.7.7.2"/>
    </reaction>
</comment>
<dbReference type="CDD" id="cd02064">
    <property type="entry name" value="FAD_synthetase_N"/>
    <property type="match status" value="1"/>
</dbReference>
<dbReference type="PANTHER" id="PTHR22749:SF6">
    <property type="entry name" value="RIBOFLAVIN KINASE"/>
    <property type="match status" value="1"/>
</dbReference>
<feature type="domain" description="FAD synthetase" evidence="13">
    <location>
        <begin position="18"/>
        <end position="165"/>
    </location>
</feature>
<dbReference type="UniPathway" id="UPA00277">
    <property type="reaction ID" value="UER00407"/>
</dbReference>
<evidence type="ECO:0000256" key="9">
    <source>
        <dbReference type="ARBA" id="ARBA00022827"/>
    </source>
</evidence>
<dbReference type="InterPro" id="IPR023468">
    <property type="entry name" value="Riboflavin_kinase"/>
</dbReference>
<evidence type="ECO:0000256" key="7">
    <source>
        <dbReference type="ARBA" id="ARBA00022695"/>
    </source>
</evidence>
<name>A0A2A4FUM8_9SPHN</name>
<organism evidence="14 15">
    <name type="scientific">Rhizorhabdus dicambivorans</name>
    <dbReference type="NCBI Taxonomy" id="1850238"/>
    <lineage>
        <taxon>Bacteria</taxon>
        <taxon>Pseudomonadati</taxon>
        <taxon>Pseudomonadota</taxon>
        <taxon>Alphaproteobacteria</taxon>
        <taxon>Sphingomonadales</taxon>
        <taxon>Sphingomonadaceae</taxon>
        <taxon>Rhizorhabdus</taxon>
    </lineage>
</organism>
<keyword evidence="5" id="KW-0288">FMN</keyword>
<evidence type="ECO:0000313" key="14">
    <source>
        <dbReference type="EMBL" id="PCE41849.1"/>
    </source>
</evidence>
<evidence type="ECO:0000256" key="1">
    <source>
        <dbReference type="ARBA" id="ARBA00004726"/>
    </source>
</evidence>
<dbReference type="InterPro" id="IPR015864">
    <property type="entry name" value="FAD_synthase"/>
</dbReference>
<keyword evidence="8" id="KW-0547">Nucleotide-binding</keyword>
<gene>
    <name evidence="14" type="ORF">COO09_12505</name>
</gene>
<dbReference type="EMBL" id="NWUF01000011">
    <property type="protein sequence ID" value="PCE41849.1"/>
    <property type="molecule type" value="Genomic_DNA"/>
</dbReference>
<dbReference type="GO" id="GO:0008531">
    <property type="term" value="F:riboflavin kinase activity"/>
    <property type="evidence" value="ECO:0007669"/>
    <property type="project" value="TreeGrafter"/>
</dbReference>
<dbReference type="AlphaFoldDB" id="A0A2A4FUM8"/>
<evidence type="ECO:0000256" key="3">
    <source>
        <dbReference type="ARBA" id="ARBA00012393"/>
    </source>
</evidence>
<dbReference type="Gene3D" id="3.40.50.620">
    <property type="entry name" value="HUPs"/>
    <property type="match status" value="1"/>
</dbReference>
<comment type="pathway">
    <text evidence="1">Cofactor biosynthesis; FAD biosynthesis; FAD from FMN: step 1/1.</text>
</comment>
<dbReference type="GO" id="GO:0005524">
    <property type="term" value="F:ATP binding"/>
    <property type="evidence" value="ECO:0007669"/>
    <property type="project" value="UniProtKB-KW"/>
</dbReference>
<evidence type="ECO:0000256" key="6">
    <source>
        <dbReference type="ARBA" id="ARBA00022679"/>
    </source>
</evidence>
<evidence type="ECO:0000256" key="8">
    <source>
        <dbReference type="ARBA" id="ARBA00022741"/>
    </source>
</evidence>
<dbReference type="OrthoDB" id="9803667at2"/>
<feature type="region of interest" description="Disordered" evidence="12">
    <location>
        <begin position="272"/>
        <end position="295"/>
    </location>
</feature>
<sequence>MTMKIVHHSKIGSSDIGGATLVLGNFDGVHLGHRALIEAAKCHGGPVGAVTFEPHPRQFFEPDQPAFHLCSPEEKLARLVAAGCDFVVVLRFDEARAGQSAVSFLRDTLGRELRARHVVVGKDFSFGKERRGTAPILRRLGPRFGFSAEIVPKLCDGGEQYSSSRARRYLADGRVGRVSAALGRPWQLPARIDRIGAADLSLELLGDERLLPPPGDYLVAISPDGLGWRNASCRLETGDGARRCEARGHVDGYPGMTLDLAFLSRIEPELRRPPVKASSHRADDRGTGLSAMAGG</sequence>
<keyword evidence="10" id="KW-0067">ATP-binding</keyword>
<keyword evidence="6" id="KW-0808">Transferase</keyword>
<dbReference type="GO" id="GO:0009231">
    <property type="term" value="P:riboflavin biosynthetic process"/>
    <property type="evidence" value="ECO:0007669"/>
    <property type="project" value="InterPro"/>
</dbReference>
<protein>
    <recommendedName>
        <fullName evidence="3">FAD synthase</fullName>
        <ecNumber evidence="3">2.7.7.2</ecNumber>
    </recommendedName>
</protein>
<evidence type="ECO:0000259" key="13">
    <source>
        <dbReference type="Pfam" id="PF06574"/>
    </source>
</evidence>
<proteinExistence type="inferred from homology"/>
<comment type="similarity">
    <text evidence="2">Belongs to the RibF family.</text>
</comment>
<comment type="caution">
    <text evidence="14">The sequence shown here is derived from an EMBL/GenBank/DDBJ whole genome shotgun (WGS) entry which is preliminary data.</text>
</comment>
<dbReference type="EC" id="2.7.7.2" evidence="3"/>
<dbReference type="Pfam" id="PF06574">
    <property type="entry name" value="FAD_syn"/>
    <property type="match status" value="1"/>
</dbReference>
<evidence type="ECO:0000256" key="12">
    <source>
        <dbReference type="SAM" id="MobiDB-lite"/>
    </source>
</evidence>
<evidence type="ECO:0000256" key="11">
    <source>
        <dbReference type="ARBA" id="ARBA00049494"/>
    </source>
</evidence>
<accession>A0A2A4FUM8</accession>
<keyword evidence="7" id="KW-0548">Nucleotidyltransferase</keyword>
<evidence type="ECO:0000313" key="15">
    <source>
        <dbReference type="Proteomes" id="UP000218934"/>
    </source>
</evidence>
<evidence type="ECO:0000256" key="5">
    <source>
        <dbReference type="ARBA" id="ARBA00022643"/>
    </source>
</evidence>
<dbReference type="Proteomes" id="UP000218934">
    <property type="component" value="Unassembled WGS sequence"/>
</dbReference>
<evidence type="ECO:0000256" key="2">
    <source>
        <dbReference type="ARBA" id="ARBA00010214"/>
    </source>
</evidence>
<dbReference type="GO" id="GO:0009398">
    <property type="term" value="P:FMN biosynthetic process"/>
    <property type="evidence" value="ECO:0007669"/>
    <property type="project" value="TreeGrafter"/>
</dbReference>
<reference evidence="14 15" key="1">
    <citation type="submission" date="2017-09" db="EMBL/GenBank/DDBJ databases">
        <title>The Catabolism of 3,6-Dichlorosalicylic acid is Initiated by the Cytochrome P450 Monooxygenase DsmABC in Rhizorhabdus dicambivorans Ndbn-20.</title>
        <authorList>
            <person name="Na L."/>
        </authorList>
    </citation>
    <scope>NUCLEOTIDE SEQUENCE [LARGE SCALE GENOMIC DNA]</scope>
    <source>
        <strain evidence="14 15">Ndbn-20m</strain>
    </source>
</reference>
<keyword evidence="9" id="KW-0274">FAD</keyword>
<dbReference type="KEGG" id="rdi:CMV14_14750"/>
<keyword evidence="15" id="KW-1185">Reference proteome</keyword>
<dbReference type="PANTHER" id="PTHR22749">
    <property type="entry name" value="RIBOFLAVIN KINASE/FMN ADENYLYLTRANSFERASE"/>
    <property type="match status" value="1"/>
</dbReference>
<dbReference type="InterPro" id="IPR014729">
    <property type="entry name" value="Rossmann-like_a/b/a_fold"/>
</dbReference>
<keyword evidence="4" id="KW-0285">Flavoprotein</keyword>
<dbReference type="SUPFAM" id="SSF52374">
    <property type="entry name" value="Nucleotidylyl transferase"/>
    <property type="match status" value="1"/>
</dbReference>
<evidence type="ECO:0000256" key="4">
    <source>
        <dbReference type="ARBA" id="ARBA00022630"/>
    </source>
</evidence>